<proteinExistence type="predicted"/>
<evidence type="ECO:0000313" key="1">
    <source>
        <dbReference type="EMBL" id="VAW44310.1"/>
    </source>
</evidence>
<accession>A0A3B0VVC7</accession>
<protein>
    <submittedName>
        <fullName evidence="1">Uncharacterized protein</fullName>
    </submittedName>
</protein>
<organism evidence="1">
    <name type="scientific">hydrothermal vent metagenome</name>
    <dbReference type="NCBI Taxonomy" id="652676"/>
    <lineage>
        <taxon>unclassified sequences</taxon>
        <taxon>metagenomes</taxon>
        <taxon>ecological metagenomes</taxon>
    </lineage>
</organism>
<sequence>MKKPHCKHLDNVLKQSIKTNGGLHRMVYKLGSDRGFTLRTNHDLTLSG</sequence>
<reference evidence="1" key="1">
    <citation type="submission" date="2018-06" db="EMBL/GenBank/DDBJ databases">
        <authorList>
            <person name="Zhirakovskaya E."/>
        </authorList>
    </citation>
    <scope>NUCLEOTIDE SEQUENCE</scope>
</reference>
<dbReference type="AlphaFoldDB" id="A0A3B0VVC7"/>
<dbReference type="EMBL" id="UOFB01000033">
    <property type="protein sequence ID" value="VAW44310.1"/>
    <property type="molecule type" value="Genomic_DNA"/>
</dbReference>
<name>A0A3B0VVC7_9ZZZZ</name>
<gene>
    <name evidence="1" type="ORF">MNBD_GAMMA04-1519</name>
</gene>